<reference evidence="9" key="1">
    <citation type="submission" date="2016-08" db="EMBL/GenBank/DDBJ databases">
        <title>Complete Genome Seqeunce of Paenibacillus sp. BIHB 4019 from tea rhizoplane.</title>
        <authorList>
            <person name="Thakur R."/>
            <person name="Swarnkar M.K."/>
            <person name="Gulati A."/>
        </authorList>
    </citation>
    <scope>NUCLEOTIDE SEQUENCE [LARGE SCALE GENOMIC DNA]</scope>
    <source>
        <strain evidence="9">BIHB4019</strain>
    </source>
</reference>
<dbReference type="PANTHER" id="PTHR42718">
    <property type="entry name" value="MAJOR FACILITATOR SUPERFAMILY MULTIDRUG TRANSPORTER MFSC"/>
    <property type="match status" value="1"/>
</dbReference>
<evidence type="ECO:0000313" key="9">
    <source>
        <dbReference type="EMBL" id="ANY67909.1"/>
    </source>
</evidence>
<dbReference type="CDD" id="cd17321">
    <property type="entry name" value="MFS_MMR_MDR_like"/>
    <property type="match status" value="1"/>
</dbReference>
<sequence>MNVRNRWLLISVGLGVLLNPLNSSMIAVAIARLQDVYRLAFTDVSWIIFVFYIASAVAQPVMGKASDLFGRKKIFLTGLVVAFVASLLAPLSQSFGLLLVFRIVQAIGTSMMVAVGMAIVRIHITEKPATALSVMSIFLSGAAAFGPFIGGVLIHWWDWHAIFFVNIPFVVASFLFAWRTIPNDQLPTTVTRDMSFRKWFALMDAPGIVLFTAGLVALLVGLLSAKSVGHVSAWNVIALLAGLALLVAFVRHELKAASPFIPLRTFAKYPAMTWVNVQFMLVNLLFYSIFFGLPSYLQMVRHINEFHTGILMLSLGLCSLVVSPIAGRWIDKSGPRPALLVSGILMALGSIWIVTLNASSPVISVCFALAAFGVSNGLNNVGMQAALFQSSPKEIIGVASGLFNTSRYLGTILSSLLISIVMGGTFNAGGLRVLGLILTVIAISLVFMNRRRLESGQLASP</sequence>
<dbReference type="InterPro" id="IPR036259">
    <property type="entry name" value="MFS_trans_sf"/>
</dbReference>
<feature type="transmembrane region" description="Helical" evidence="7">
    <location>
        <begin position="306"/>
        <end position="326"/>
    </location>
</feature>
<keyword evidence="3" id="KW-1003">Cell membrane</keyword>
<keyword evidence="4 7" id="KW-0812">Transmembrane</keyword>
<feature type="transmembrane region" description="Helical" evidence="7">
    <location>
        <begin position="159"/>
        <end position="178"/>
    </location>
</feature>
<dbReference type="SUPFAM" id="SSF103473">
    <property type="entry name" value="MFS general substrate transporter"/>
    <property type="match status" value="1"/>
</dbReference>
<dbReference type="GO" id="GO:0022857">
    <property type="term" value="F:transmembrane transporter activity"/>
    <property type="evidence" value="ECO:0007669"/>
    <property type="project" value="InterPro"/>
</dbReference>
<feature type="transmembrane region" description="Helical" evidence="7">
    <location>
        <begin position="231"/>
        <end position="250"/>
    </location>
</feature>
<proteinExistence type="predicted"/>
<dbReference type="PROSITE" id="PS50850">
    <property type="entry name" value="MFS"/>
    <property type="match status" value="1"/>
</dbReference>
<dbReference type="PANTHER" id="PTHR42718:SF46">
    <property type="entry name" value="BLR6921 PROTEIN"/>
    <property type="match status" value="1"/>
</dbReference>
<dbReference type="Gene3D" id="1.20.1250.20">
    <property type="entry name" value="MFS general substrate transporter like domains"/>
    <property type="match status" value="1"/>
</dbReference>
<gene>
    <name evidence="9" type="ORF">BBD42_16595</name>
</gene>
<dbReference type="RefSeq" id="WP_099519084.1">
    <property type="nucleotide sequence ID" value="NZ_CP016808.1"/>
</dbReference>
<dbReference type="Pfam" id="PF07690">
    <property type="entry name" value="MFS_1"/>
    <property type="match status" value="1"/>
</dbReference>
<dbReference type="AlphaFoldDB" id="A0A1B2DJN3"/>
<evidence type="ECO:0000256" key="1">
    <source>
        <dbReference type="ARBA" id="ARBA00004651"/>
    </source>
</evidence>
<feature type="transmembrane region" description="Helical" evidence="7">
    <location>
        <begin position="362"/>
        <end position="387"/>
    </location>
</feature>
<protein>
    <submittedName>
        <fullName evidence="9">MFS transporter</fullName>
    </submittedName>
</protein>
<feature type="transmembrane region" description="Helical" evidence="7">
    <location>
        <begin position="431"/>
        <end position="448"/>
    </location>
</feature>
<feature type="transmembrane region" description="Helical" evidence="7">
    <location>
        <begin position="132"/>
        <end position="153"/>
    </location>
</feature>
<evidence type="ECO:0000256" key="2">
    <source>
        <dbReference type="ARBA" id="ARBA00022448"/>
    </source>
</evidence>
<accession>A0A1B2DJN3</accession>
<feature type="transmembrane region" description="Helical" evidence="7">
    <location>
        <begin position="97"/>
        <end position="120"/>
    </location>
</feature>
<dbReference type="GO" id="GO:0005886">
    <property type="term" value="C:plasma membrane"/>
    <property type="evidence" value="ECO:0007669"/>
    <property type="project" value="UniProtKB-SubCell"/>
</dbReference>
<comment type="subcellular location">
    <subcellularLocation>
        <location evidence="1">Cell membrane</location>
        <topology evidence="1">Multi-pass membrane protein</topology>
    </subcellularLocation>
</comment>
<dbReference type="Gene3D" id="1.20.1720.10">
    <property type="entry name" value="Multidrug resistance protein D"/>
    <property type="match status" value="1"/>
</dbReference>
<feature type="transmembrane region" description="Helical" evidence="7">
    <location>
        <begin position="74"/>
        <end position="91"/>
    </location>
</feature>
<dbReference type="PROSITE" id="PS00216">
    <property type="entry name" value="SUGAR_TRANSPORT_1"/>
    <property type="match status" value="1"/>
</dbReference>
<evidence type="ECO:0000259" key="8">
    <source>
        <dbReference type="PROSITE" id="PS50850"/>
    </source>
</evidence>
<feature type="transmembrane region" description="Helical" evidence="7">
    <location>
        <begin position="338"/>
        <end position="356"/>
    </location>
</feature>
<feature type="domain" description="Major facilitator superfamily (MFS) profile" evidence="8">
    <location>
        <begin position="8"/>
        <end position="453"/>
    </location>
</feature>
<keyword evidence="5 7" id="KW-1133">Transmembrane helix</keyword>
<dbReference type="InterPro" id="IPR020846">
    <property type="entry name" value="MFS_dom"/>
</dbReference>
<dbReference type="EMBL" id="CP016808">
    <property type="protein sequence ID" value="ANY67909.1"/>
    <property type="molecule type" value="Genomic_DNA"/>
</dbReference>
<keyword evidence="2" id="KW-0813">Transport</keyword>
<dbReference type="InterPro" id="IPR005829">
    <property type="entry name" value="Sugar_transporter_CS"/>
</dbReference>
<name>A0A1B2DJN3_9BACL</name>
<evidence type="ECO:0000256" key="5">
    <source>
        <dbReference type="ARBA" id="ARBA00022989"/>
    </source>
</evidence>
<evidence type="ECO:0000256" key="6">
    <source>
        <dbReference type="ARBA" id="ARBA00023136"/>
    </source>
</evidence>
<feature type="transmembrane region" description="Helical" evidence="7">
    <location>
        <begin position="271"/>
        <end position="294"/>
    </location>
</feature>
<evidence type="ECO:0000256" key="4">
    <source>
        <dbReference type="ARBA" id="ARBA00022692"/>
    </source>
</evidence>
<evidence type="ECO:0000256" key="3">
    <source>
        <dbReference type="ARBA" id="ARBA00022475"/>
    </source>
</evidence>
<feature type="transmembrane region" description="Helical" evidence="7">
    <location>
        <begin position="39"/>
        <end position="62"/>
    </location>
</feature>
<feature type="transmembrane region" description="Helical" evidence="7">
    <location>
        <begin position="199"/>
        <end position="225"/>
    </location>
</feature>
<organism evidence="9">
    <name type="scientific">Paenibacillus sp. BIHB 4019</name>
    <dbReference type="NCBI Taxonomy" id="1870819"/>
    <lineage>
        <taxon>Bacteria</taxon>
        <taxon>Bacillati</taxon>
        <taxon>Bacillota</taxon>
        <taxon>Bacilli</taxon>
        <taxon>Bacillales</taxon>
        <taxon>Paenibacillaceae</taxon>
        <taxon>Paenibacillus</taxon>
    </lineage>
</organism>
<evidence type="ECO:0000256" key="7">
    <source>
        <dbReference type="SAM" id="Phobius"/>
    </source>
</evidence>
<dbReference type="InterPro" id="IPR011701">
    <property type="entry name" value="MFS"/>
</dbReference>
<keyword evidence="6 7" id="KW-0472">Membrane</keyword>